<evidence type="ECO:0000313" key="2">
    <source>
        <dbReference type="Proteomes" id="UP001162164"/>
    </source>
</evidence>
<proteinExistence type="predicted"/>
<dbReference type="Proteomes" id="UP001162164">
    <property type="component" value="Unassembled WGS sequence"/>
</dbReference>
<evidence type="ECO:0000313" key="1">
    <source>
        <dbReference type="EMBL" id="KAJ8982318.1"/>
    </source>
</evidence>
<keyword evidence="2" id="KW-1185">Reference proteome</keyword>
<reference evidence="1" key="1">
    <citation type="journal article" date="2023" name="Insect Mol. Biol.">
        <title>Genome sequencing provides insights into the evolution of gene families encoding plant cell wall-degrading enzymes in longhorned beetles.</title>
        <authorList>
            <person name="Shin N.R."/>
            <person name="Okamura Y."/>
            <person name="Kirsch R."/>
            <person name="Pauchet Y."/>
        </authorList>
    </citation>
    <scope>NUCLEOTIDE SEQUENCE</scope>
    <source>
        <strain evidence="1">MMC_N1</strain>
    </source>
</reference>
<sequence>MILKIRQSAGLLQMWQTIGMDRVFRTVFCQEVVYCQISSNIDNGDIGGQPREGKITLKTKKSKSKVNDI</sequence>
<comment type="caution">
    <text evidence="1">The sequence shown here is derived from an EMBL/GenBank/DDBJ whole genome shotgun (WGS) entry which is preliminary data.</text>
</comment>
<accession>A0ABQ9JW93</accession>
<protein>
    <submittedName>
        <fullName evidence="1">Uncharacterized protein</fullName>
    </submittedName>
</protein>
<organism evidence="1 2">
    <name type="scientific">Molorchus minor</name>
    <dbReference type="NCBI Taxonomy" id="1323400"/>
    <lineage>
        <taxon>Eukaryota</taxon>
        <taxon>Metazoa</taxon>
        <taxon>Ecdysozoa</taxon>
        <taxon>Arthropoda</taxon>
        <taxon>Hexapoda</taxon>
        <taxon>Insecta</taxon>
        <taxon>Pterygota</taxon>
        <taxon>Neoptera</taxon>
        <taxon>Endopterygota</taxon>
        <taxon>Coleoptera</taxon>
        <taxon>Polyphaga</taxon>
        <taxon>Cucujiformia</taxon>
        <taxon>Chrysomeloidea</taxon>
        <taxon>Cerambycidae</taxon>
        <taxon>Lamiinae</taxon>
        <taxon>Monochamini</taxon>
        <taxon>Molorchus</taxon>
    </lineage>
</organism>
<dbReference type="EMBL" id="JAPWTJ010000133">
    <property type="protein sequence ID" value="KAJ8982318.1"/>
    <property type="molecule type" value="Genomic_DNA"/>
</dbReference>
<gene>
    <name evidence="1" type="ORF">NQ317_006663</name>
</gene>
<name>A0ABQ9JW93_9CUCU</name>